<keyword evidence="4" id="KW-1185">Reference proteome</keyword>
<organism evidence="3 4">
    <name type="scientific">Myceligenerans crystallogenes</name>
    <dbReference type="NCBI Taxonomy" id="316335"/>
    <lineage>
        <taxon>Bacteria</taxon>
        <taxon>Bacillati</taxon>
        <taxon>Actinomycetota</taxon>
        <taxon>Actinomycetes</taxon>
        <taxon>Micrococcales</taxon>
        <taxon>Promicromonosporaceae</taxon>
        <taxon>Myceligenerans</taxon>
    </lineage>
</organism>
<dbReference type="InterPro" id="IPR012495">
    <property type="entry name" value="TadE-like_dom"/>
</dbReference>
<feature type="domain" description="TadE-like" evidence="2">
    <location>
        <begin position="12"/>
        <end position="54"/>
    </location>
</feature>
<gene>
    <name evidence="3" type="ORF">GCM10009751_37080</name>
</gene>
<sequence length="142" mass="14939">MTPRRPAVDDEGSASVEVVVLAPAFALLLGLVLLAGRVILATQAVETAAWDAARTASLTESEGVASRAEEVAMASLRNQDLDCAGSDVAVDTSHLAGEPGTPSSITVTVSCTVPLWDLPFDRWTHRVEARATAPTDQWKSEP</sequence>
<accession>A0ABN2NLA1</accession>
<keyword evidence="1" id="KW-1133">Transmembrane helix</keyword>
<evidence type="ECO:0000256" key="1">
    <source>
        <dbReference type="SAM" id="Phobius"/>
    </source>
</evidence>
<dbReference type="Proteomes" id="UP001501094">
    <property type="component" value="Unassembled WGS sequence"/>
</dbReference>
<proteinExistence type="predicted"/>
<dbReference type="Pfam" id="PF07811">
    <property type="entry name" value="TadE"/>
    <property type="match status" value="1"/>
</dbReference>
<evidence type="ECO:0000313" key="3">
    <source>
        <dbReference type="EMBL" id="GAA1874130.1"/>
    </source>
</evidence>
<reference evidence="3 4" key="1">
    <citation type="journal article" date="2019" name="Int. J. Syst. Evol. Microbiol.">
        <title>The Global Catalogue of Microorganisms (GCM) 10K type strain sequencing project: providing services to taxonomists for standard genome sequencing and annotation.</title>
        <authorList>
            <consortium name="The Broad Institute Genomics Platform"/>
            <consortium name="The Broad Institute Genome Sequencing Center for Infectious Disease"/>
            <person name="Wu L."/>
            <person name="Ma J."/>
        </authorList>
    </citation>
    <scope>NUCLEOTIDE SEQUENCE [LARGE SCALE GENOMIC DNA]</scope>
    <source>
        <strain evidence="3 4">JCM 14326</strain>
    </source>
</reference>
<dbReference type="EMBL" id="BAAANL010000009">
    <property type="protein sequence ID" value="GAA1874130.1"/>
    <property type="molecule type" value="Genomic_DNA"/>
</dbReference>
<keyword evidence="1" id="KW-0812">Transmembrane</keyword>
<feature type="transmembrane region" description="Helical" evidence="1">
    <location>
        <begin position="20"/>
        <end position="40"/>
    </location>
</feature>
<evidence type="ECO:0000259" key="2">
    <source>
        <dbReference type="Pfam" id="PF07811"/>
    </source>
</evidence>
<name>A0ABN2NLA1_9MICO</name>
<evidence type="ECO:0000313" key="4">
    <source>
        <dbReference type="Proteomes" id="UP001501094"/>
    </source>
</evidence>
<protein>
    <recommendedName>
        <fullName evidence="2">TadE-like domain-containing protein</fullName>
    </recommendedName>
</protein>
<keyword evidence="1" id="KW-0472">Membrane</keyword>
<comment type="caution">
    <text evidence="3">The sequence shown here is derived from an EMBL/GenBank/DDBJ whole genome shotgun (WGS) entry which is preliminary data.</text>
</comment>
<dbReference type="RefSeq" id="WP_344105897.1">
    <property type="nucleotide sequence ID" value="NZ_BAAANL010000009.1"/>
</dbReference>